<proteinExistence type="predicted"/>
<evidence type="ECO:0000313" key="4">
    <source>
        <dbReference type="EMBL" id="AFZ66950.1"/>
    </source>
</evidence>
<dbReference type="PATRIC" id="fig|937777.3.peg.1413"/>
<accession>L0A1Q8</accession>
<dbReference type="PANTHER" id="PTHR11845:SF13">
    <property type="entry name" value="5'-DEOXYNUCLEOTIDASE HDDC2"/>
    <property type="match status" value="1"/>
</dbReference>
<feature type="domain" description="HD" evidence="3">
    <location>
        <begin position="14"/>
        <end position="178"/>
    </location>
</feature>
<dbReference type="eggNOG" id="COG1896">
    <property type="taxonomic scope" value="Bacteria"/>
</dbReference>
<name>L0A1Q8_DEIPD</name>
<reference evidence="5" key="1">
    <citation type="submission" date="2012-03" db="EMBL/GenBank/DDBJ databases">
        <title>Complete sequence of chromosome of Deinococcus peraridilitoris DSM 19664.</title>
        <authorList>
            <person name="Lucas S."/>
            <person name="Copeland A."/>
            <person name="Lapidus A."/>
            <person name="Glavina del Rio T."/>
            <person name="Dalin E."/>
            <person name="Tice H."/>
            <person name="Bruce D."/>
            <person name="Goodwin L."/>
            <person name="Pitluck S."/>
            <person name="Peters L."/>
            <person name="Mikhailova N."/>
            <person name="Lu M."/>
            <person name="Kyrpides N."/>
            <person name="Mavromatis K."/>
            <person name="Ivanova N."/>
            <person name="Brettin T."/>
            <person name="Detter J.C."/>
            <person name="Han C."/>
            <person name="Larimer F."/>
            <person name="Land M."/>
            <person name="Hauser L."/>
            <person name="Markowitz V."/>
            <person name="Cheng J.-F."/>
            <person name="Hugenholtz P."/>
            <person name="Woyke T."/>
            <person name="Wu D."/>
            <person name="Pukall R."/>
            <person name="Steenblock K."/>
            <person name="Brambilla E."/>
            <person name="Klenk H.-P."/>
            <person name="Eisen J.A."/>
        </authorList>
    </citation>
    <scope>NUCLEOTIDE SEQUENCE [LARGE SCALE GENOMIC DNA]</scope>
    <source>
        <strain evidence="5">DSM 19664 / LMG 22246 / CIP 109416 / KR-200</strain>
    </source>
</reference>
<dbReference type="EMBL" id="CP003382">
    <property type="protein sequence ID" value="AFZ66950.1"/>
    <property type="molecule type" value="Genomic_DNA"/>
</dbReference>
<keyword evidence="5" id="KW-1185">Reference proteome</keyword>
<keyword evidence="1" id="KW-0479">Metal-binding</keyword>
<keyword evidence="2 4" id="KW-0378">Hydrolase</keyword>
<dbReference type="RefSeq" id="WP_015235258.1">
    <property type="nucleotide sequence ID" value="NC_019793.1"/>
</dbReference>
<dbReference type="Gene3D" id="1.10.3210.10">
    <property type="entry name" value="Hypothetical protein af1432"/>
    <property type="match status" value="1"/>
</dbReference>
<dbReference type="GO" id="GO:0046872">
    <property type="term" value="F:metal ion binding"/>
    <property type="evidence" value="ECO:0007669"/>
    <property type="project" value="UniProtKB-KW"/>
</dbReference>
<protein>
    <submittedName>
        <fullName evidence="4">Putative HD superfamily hydrolase</fullName>
    </submittedName>
</protein>
<dbReference type="KEGG" id="dpd:Deipe_1408"/>
<evidence type="ECO:0000256" key="2">
    <source>
        <dbReference type="ARBA" id="ARBA00022801"/>
    </source>
</evidence>
<evidence type="ECO:0000313" key="5">
    <source>
        <dbReference type="Proteomes" id="UP000010467"/>
    </source>
</evidence>
<dbReference type="GO" id="GO:0005737">
    <property type="term" value="C:cytoplasm"/>
    <property type="evidence" value="ECO:0007669"/>
    <property type="project" value="TreeGrafter"/>
</dbReference>
<dbReference type="AlphaFoldDB" id="L0A1Q8"/>
<dbReference type="Pfam" id="PF13023">
    <property type="entry name" value="HD_3"/>
    <property type="match status" value="1"/>
</dbReference>
<dbReference type="GO" id="GO:0002953">
    <property type="term" value="F:5'-deoxynucleotidase activity"/>
    <property type="evidence" value="ECO:0007669"/>
    <property type="project" value="InterPro"/>
</dbReference>
<organism evidence="4 5">
    <name type="scientific">Deinococcus peraridilitoris (strain DSM 19664 / LMG 22246 / CIP 109416 / KR-200)</name>
    <dbReference type="NCBI Taxonomy" id="937777"/>
    <lineage>
        <taxon>Bacteria</taxon>
        <taxon>Thermotogati</taxon>
        <taxon>Deinococcota</taxon>
        <taxon>Deinococci</taxon>
        <taxon>Deinococcales</taxon>
        <taxon>Deinococcaceae</taxon>
        <taxon>Deinococcus</taxon>
    </lineage>
</organism>
<gene>
    <name evidence="4" type="ordered locus">Deipe_1408</name>
</gene>
<dbReference type="InterPro" id="IPR039356">
    <property type="entry name" value="YfbR/HDDC2"/>
</dbReference>
<dbReference type="HOGENOM" id="CLU_039453_5_1_0"/>
<dbReference type="InterPro" id="IPR006674">
    <property type="entry name" value="HD_domain"/>
</dbReference>
<evidence type="ECO:0000256" key="1">
    <source>
        <dbReference type="ARBA" id="ARBA00022723"/>
    </source>
</evidence>
<dbReference type="Proteomes" id="UP000010467">
    <property type="component" value="Chromosome"/>
</dbReference>
<sequence length="202" mass="22927">MEHLDTQVDFLLTCDKLKTVLRSTLLHDGSRTENSAEHSWHLALTALTLGEYAPPGTNIGRVVELLIVHDLVEIYAGDTHFDTPDQHLIQVAEKEREAAEKLFGILSSTQERYFRSLWDEFEAWQTVEARFARALDALQPMLLTWGKGGRGSAAHPELTARRVLQLKHKYLREFPEFWQLAQRIIGEAVQAGIMQRDAAAIP</sequence>
<dbReference type="OrthoDB" id="9796032at2"/>
<dbReference type="SUPFAM" id="SSF109604">
    <property type="entry name" value="HD-domain/PDEase-like"/>
    <property type="match status" value="1"/>
</dbReference>
<evidence type="ECO:0000259" key="3">
    <source>
        <dbReference type="Pfam" id="PF13023"/>
    </source>
</evidence>
<dbReference type="PANTHER" id="PTHR11845">
    <property type="entry name" value="5'-DEOXYNUCLEOTIDASE HDDC2"/>
    <property type="match status" value="1"/>
</dbReference>